<comment type="caution">
    <text evidence="1">The sequence shown here is derived from an EMBL/GenBank/DDBJ whole genome shotgun (WGS) entry which is preliminary data.</text>
</comment>
<proteinExistence type="predicted"/>
<accession>A0ABN7UIR7</accession>
<keyword evidence="2" id="KW-1185">Reference proteome</keyword>
<reference evidence="1 2" key="1">
    <citation type="submission" date="2021-06" db="EMBL/GenBank/DDBJ databases">
        <authorList>
            <person name="Kallberg Y."/>
            <person name="Tangrot J."/>
            <person name="Rosling A."/>
        </authorList>
    </citation>
    <scope>NUCLEOTIDE SEQUENCE [LARGE SCALE GENOMIC DNA]</scope>
    <source>
        <strain evidence="1 2">120-4 pot B 10/14</strain>
    </source>
</reference>
<sequence>MLFVKLVVSPFAGEHTGQDSSIFALCYQKGAIILEEPLSFPDELKILFKKSYPLSSEFLKHIQNYNAAMAFVSILSNIEIPIDEEDLQAQLEKELQ</sequence>
<dbReference type="EMBL" id="CAJVQB010003411">
    <property type="protein sequence ID" value="CAG8607285.1"/>
    <property type="molecule type" value="Genomic_DNA"/>
</dbReference>
<dbReference type="Proteomes" id="UP000789901">
    <property type="component" value="Unassembled WGS sequence"/>
</dbReference>
<gene>
    <name evidence="1" type="ORF">GMARGA_LOCUS7179</name>
</gene>
<organism evidence="1 2">
    <name type="scientific">Gigaspora margarita</name>
    <dbReference type="NCBI Taxonomy" id="4874"/>
    <lineage>
        <taxon>Eukaryota</taxon>
        <taxon>Fungi</taxon>
        <taxon>Fungi incertae sedis</taxon>
        <taxon>Mucoromycota</taxon>
        <taxon>Glomeromycotina</taxon>
        <taxon>Glomeromycetes</taxon>
        <taxon>Diversisporales</taxon>
        <taxon>Gigasporaceae</taxon>
        <taxon>Gigaspora</taxon>
    </lineage>
</organism>
<name>A0ABN7UIR7_GIGMA</name>
<evidence type="ECO:0000313" key="1">
    <source>
        <dbReference type="EMBL" id="CAG8607285.1"/>
    </source>
</evidence>
<evidence type="ECO:0000313" key="2">
    <source>
        <dbReference type="Proteomes" id="UP000789901"/>
    </source>
</evidence>
<protein>
    <submittedName>
        <fullName evidence="1">15066_t:CDS:1</fullName>
    </submittedName>
</protein>